<dbReference type="InterPro" id="IPR001138">
    <property type="entry name" value="Zn2Cys6_DnaBD"/>
</dbReference>
<dbReference type="Pfam" id="PF11951">
    <property type="entry name" value="Fungal_trans_2"/>
    <property type="match status" value="1"/>
</dbReference>
<evidence type="ECO:0000313" key="6">
    <source>
        <dbReference type="EMBL" id="OJJ83950.1"/>
    </source>
</evidence>
<feature type="region of interest" description="Disordered" evidence="5">
    <location>
        <begin position="239"/>
        <end position="269"/>
    </location>
</feature>
<accession>A0A1L9VJ94</accession>
<keyword evidence="3" id="KW-0804">Transcription</keyword>
<dbReference type="PANTHER" id="PTHR47784:SF5">
    <property type="entry name" value="STEROL UPTAKE CONTROL PROTEIN 2"/>
    <property type="match status" value="1"/>
</dbReference>
<dbReference type="AlphaFoldDB" id="A0A1L9VJ94"/>
<feature type="region of interest" description="Disordered" evidence="5">
    <location>
        <begin position="192"/>
        <end position="215"/>
    </location>
</feature>
<dbReference type="VEuPathDB" id="FungiDB:ASPGLDRAFT_126885"/>
<dbReference type="GO" id="GO:0008270">
    <property type="term" value="F:zinc ion binding"/>
    <property type="evidence" value="ECO:0007669"/>
    <property type="project" value="InterPro"/>
</dbReference>
<evidence type="ECO:0008006" key="8">
    <source>
        <dbReference type="Google" id="ProtNLM"/>
    </source>
</evidence>
<proteinExistence type="predicted"/>
<gene>
    <name evidence="6" type="ORF">ASPGLDRAFT_126885</name>
</gene>
<keyword evidence="4" id="KW-0539">Nucleus</keyword>
<dbReference type="PANTHER" id="PTHR47784">
    <property type="entry name" value="STEROL UPTAKE CONTROL PROTEIN 2"/>
    <property type="match status" value="1"/>
</dbReference>
<dbReference type="InterPro" id="IPR021858">
    <property type="entry name" value="Fun_TF"/>
</dbReference>
<name>A0A1L9VJ94_ASPGL</name>
<dbReference type="Gene3D" id="4.10.240.10">
    <property type="entry name" value="Zn(2)-C6 fungal-type DNA-binding domain"/>
    <property type="match status" value="1"/>
</dbReference>
<evidence type="ECO:0000256" key="4">
    <source>
        <dbReference type="ARBA" id="ARBA00023242"/>
    </source>
</evidence>
<evidence type="ECO:0000256" key="5">
    <source>
        <dbReference type="SAM" id="MobiDB-lite"/>
    </source>
</evidence>
<keyword evidence="7" id="KW-1185">Reference proteome</keyword>
<organism evidence="6 7">
    <name type="scientific">Aspergillus glaucus CBS 516.65</name>
    <dbReference type="NCBI Taxonomy" id="1160497"/>
    <lineage>
        <taxon>Eukaryota</taxon>
        <taxon>Fungi</taxon>
        <taxon>Dikarya</taxon>
        <taxon>Ascomycota</taxon>
        <taxon>Pezizomycotina</taxon>
        <taxon>Eurotiomycetes</taxon>
        <taxon>Eurotiomycetidae</taxon>
        <taxon>Eurotiales</taxon>
        <taxon>Aspergillaceae</taxon>
        <taxon>Aspergillus</taxon>
        <taxon>Aspergillus subgen. Aspergillus</taxon>
    </lineage>
</organism>
<dbReference type="Proteomes" id="UP000184300">
    <property type="component" value="Unassembled WGS sequence"/>
</dbReference>
<feature type="compositionally biased region" description="Gly residues" evidence="5">
    <location>
        <begin position="199"/>
        <end position="211"/>
    </location>
</feature>
<dbReference type="InterPro" id="IPR036864">
    <property type="entry name" value="Zn2-C6_fun-type_DNA-bd_sf"/>
</dbReference>
<evidence type="ECO:0000256" key="3">
    <source>
        <dbReference type="ARBA" id="ARBA00023163"/>
    </source>
</evidence>
<dbReference type="GeneID" id="34456944"/>
<dbReference type="OrthoDB" id="4937900at2759"/>
<dbReference type="GO" id="GO:0003677">
    <property type="term" value="F:DNA binding"/>
    <property type="evidence" value="ECO:0007669"/>
    <property type="project" value="UniProtKB-KW"/>
</dbReference>
<evidence type="ECO:0000256" key="2">
    <source>
        <dbReference type="ARBA" id="ARBA00023125"/>
    </source>
</evidence>
<dbReference type="InterPro" id="IPR053157">
    <property type="entry name" value="Sterol_Uptake_Regulator"/>
</dbReference>
<reference evidence="7" key="1">
    <citation type="journal article" date="2017" name="Genome Biol.">
        <title>Comparative genomics reveals high biological diversity and specific adaptations in the industrially and medically important fungal genus Aspergillus.</title>
        <authorList>
            <person name="de Vries R.P."/>
            <person name="Riley R."/>
            <person name="Wiebenga A."/>
            <person name="Aguilar-Osorio G."/>
            <person name="Amillis S."/>
            <person name="Uchima C.A."/>
            <person name="Anderluh G."/>
            <person name="Asadollahi M."/>
            <person name="Askin M."/>
            <person name="Barry K."/>
            <person name="Battaglia E."/>
            <person name="Bayram O."/>
            <person name="Benocci T."/>
            <person name="Braus-Stromeyer S.A."/>
            <person name="Caldana C."/>
            <person name="Canovas D."/>
            <person name="Cerqueira G.C."/>
            <person name="Chen F."/>
            <person name="Chen W."/>
            <person name="Choi C."/>
            <person name="Clum A."/>
            <person name="Dos Santos R.A."/>
            <person name="Damasio A.R."/>
            <person name="Diallinas G."/>
            <person name="Emri T."/>
            <person name="Fekete E."/>
            <person name="Flipphi M."/>
            <person name="Freyberg S."/>
            <person name="Gallo A."/>
            <person name="Gournas C."/>
            <person name="Habgood R."/>
            <person name="Hainaut M."/>
            <person name="Harispe M.L."/>
            <person name="Henrissat B."/>
            <person name="Hilden K.S."/>
            <person name="Hope R."/>
            <person name="Hossain A."/>
            <person name="Karabika E."/>
            <person name="Karaffa L."/>
            <person name="Karanyi Z."/>
            <person name="Krasevec N."/>
            <person name="Kuo A."/>
            <person name="Kusch H."/>
            <person name="LaButti K."/>
            <person name="Lagendijk E.L."/>
            <person name="Lapidus A."/>
            <person name="Levasseur A."/>
            <person name="Lindquist E."/>
            <person name="Lipzen A."/>
            <person name="Logrieco A.F."/>
            <person name="MacCabe A."/>
            <person name="Maekelae M.R."/>
            <person name="Malavazi I."/>
            <person name="Melin P."/>
            <person name="Meyer V."/>
            <person name="Mielnichuk N."/>
            <person name="Miskei M."/>
            <person name="Molnar A.P."/>
            <person name="Mule G."/>
            <person name="Ngan C.Y."/>
            <person name="Orejas M."/>
            <person name="Orosz E."/>
            <person name="Ouedraogo J.P."/>
            <person name="Overkamp K.M."/>
            <person name="Park H.-S."/>
            <person name="Perrone G."/>
            <person name="Piumi F."/>
            <person name="Punt P.J."/>
            <person name="Ram A.F."/>
            <person name="Ramon A."/>
            <person name="Rauscher S."/>
            <person name="Record E."/>
            <person name="Riano-Pachon D.M."/>
            <person name="Robert V."/>
            <person name="Roehrig J."/>
            <person name="Ruller R."/>
            <person name="Salamov A."/>
            <person name="Salih N.S."/>
            <person name="Samson R.A."/>
            <person name="Sandor E."/>
            <person name="Sanguinetti M."/>
            <person name="Schuetze T."/>
            <person name="Sepcic K."/>
            <person name="Shelest E."/>
            <person name="Sherlock G."/>
            <person name="Sophianopoulou V."/>
            <person name="Squina F.M."/>
            <person name="Sun H."/>
            <person name="Susca A."/>
            <person name="Todd R.B."/>
            <person name="Tsang A."/>
            <person name="Unkles S.E."/>
            <person name="van de Wiele N."/>
            <person name="van Rossen-Uffink D."/>
            <person name="Oliveira J.V."/>
            <person name="Vesth T.C."/>
            <person name="Visser J."/>
            <person name="Yu J.-H."/>
            <person name="Zhou M."/>
            <person name="Andersen M.R."/>
            <person name="Archer D.B."/>
            <person name="Baker S.E."/>
            <person name="Benoit I."/>
            <person name="Brakhage A.A."/>
            <person name="Braus G.H."/>
            <person name="Fischer R."/>
            <person name="Frisvad J.C."/>
            <person name="Goldman G.H."/>
            <person name="Houbraken J."/>
            <person name="Oakley B."/>
            <person name="Pocsi I."/>
            <person name="Scazzocchio C."/>
            <person name="Seiboth B."/>
            <person name="vanKuyk P.A."/>
            <person name="Wortman J."/>
            <person name="Dyer P.S."/>
            <person name="Grigoriev I.V."/>
        </authorList>
    </citation>
    <scope>NUCLEOTIDE SEQUENCE [LARGE SCALE GENOMIC DNA]</scope>
    <source>
        <strain evidence="7">CBS 516.65</strain>
    </source>
</reference>
<evidence type="ECO:0000313" key="7">
    <source>
        <dbReference type="Proteomes" id="UP000184300"/>
    </source>
</evidence>
<keyword evidence="1" id="KW-0805">Transcription regulation</keyword>
<dbReference type="STRING" id="1160497.A0A1L9VJ94"/>
<protein>
    <recommendedName>
        <fullName evidence="8">Zn(2)-C6 fungal-type domain-containing protein</fullName>
    </recommendedName>
</protein>
<keyword evidence="2" id="KW-0238">DNA-binding</keyword>
<feature type="compositionally biased region" description="Polar residues" evidence="5">
    <location>
        <begin position="253"/>
        <end position="269"/>
    </location>
</feature>
<dbReference type="GO" id="GO:0001228">
    <property type="term" value="F:DNA-binding transcription activator activity, RNA polymerase II-specific"/>
    <property type="evidence" value="ECO:0007669"/>
    <property type="project" value="TreeGrafter"/>
</dbReference>
<sequence length="594" mass="66767">MQGPRLYHVYSTFWQNDYNITAADKRHLYHVDNSLWTPKKPDLTVHAGTDNKAPIHAVCKYSHFSRHAKFGLGDPSQPNQVTWEDLTCQSWTHVRYRWRMPLRNHPASEHHAFVWKRTSSVGVTNSSPSIWAYDNYKLVDEQSEQVIAVFTSSSHKSVDKDGKLEIYVDYGQEFDVLVLITVIALIEKHRRAKQSSASSGGGGGGGGGGGVPSRLPGCDEGRPVCTNCSKRHTECEYESSSSLRWTNEESRPRQTSTISTPEGSQPDPTLTVANSLGIVGRLGKHDVPVLSGSLNLADLELMMQWCNSTYQVLARNESTGHVWKCLVPEEAVSHPFLMHGILSLSALDLARTQDDHRRPMYSGLAVAHQNQALALFRELLGDINDTNAKAIFSFASVVVLYTFAFPHEPNLSNPFVCIDDLLQIIVLIRGVQQVINTASLSLRESNFKALARTEDYEPVLSNDARLALEELLEANNTCGAQNETHDTEVYEDTIEKLTEAIGLLNVDHTMTIIGRWAIKLRPRYVDMVRDHAPLALVILTYYCVILDSMRHRWSHGDWSVKVSRAIWMVLDDTWRPLVRWPMTALFGQSFSNET</sequence>
<dbReference type="RefSeq" id="XP_022400648.1">
    <property type="nucleotide sequence ID" value="XM_022540683.1"/>
</dbReference>
<evidence type="ECO:0000256" key="1">
    <source>
        <dbReference type="ARBA" id="ARBA00023015"/>
    </source>
</evidence>
<dbReference type="CDD" id="cd00067">
    <property type="entry name" value="GAL4"/>
    <property type="match status" value="1"/>
</dbReference>
<dbReference type="EMBL" id="KV878898">
    <property type="protein sequence ID" value="OJJ83950.1"/>
    <property type="molecule type" value="Genomic_DNA"/>
</dbReference>